<protein>
    <recommendedName>
        <fullName evidence="9">Polycystin domain-containing protein</fullName>
    </recommendedName>
</protein>
<dbReference type="PANTHER" id="PTHR10877:SF183">
    <property type="entry name" value="AT14535P-RELATED"/>
    <property type="match status" value="1"/>
</dbReference>
<keyword evidence="3 8" id="KW-0812">Transmembrane</keyword>
<dbReference type="OrthoDB" id="444119at2759"/>
<dbReference type="Pfam" id="PF20519">
    <property type="entry name" value="Polycystin_dom"/>
    <property type="match status" value="1"/>
</dbReference>
<evidence type="ECO:0000256" key="6">
    <source>
        <dbReference type="PIRSR" id="PIRSR603915-2"/>
    </source>
</evidence>
<evidence type="ECO:0000256" key="2">
    <source>
        <dbReference type="ARBA" id="ARBA00007200"/>
    </source>
</evidence>
<feature type="non-terminal residue" evidence="10">
    <location>
        <position position="1"/>
    </location>
</feature>
<dbReference type="InterPro" id="IPR046791">
    <property type="entry name" value="Polycystin_dom"/>
</dbReference>
<keyword evidence="4 8" id="KW-1133">Transmembrane helix</keyword>
<feature type="transmembrane region" description="Helical" evidence="8">
    <location>
        <begin position="69"/>
        <end position="89"/>
    </location>
</feature>
<evidence type="ECO:0000256" key="7">
    <source>
        <dbReference type="SAM" id="MobiDB-lite"/>
    </source>
</evidence>
<gene>
    <name evidence="10" type="ORF">PGLA1383_LOCUS57942</name>
</gene>
<keyword evidence="5 8" id="KW-0472">Membrane</keyword>
<dbReference type="Proteomes" id="UP000654075">
    <property type="component" value="Unassembled WGS sequence"/>
</dbReference>
<feature type="transmembrane region" description="Helical" evidence="8">
    <location>
        <begin position="352"/>
        <end position="371"/>
    </location>
</feature>
<dbReference type="GO" id="GO:0016020">
    <property type="term" value="C:membrane"/>
    <property type="evidence" value="ECO:0007669"/>
    <property type="project" value="UniProtKB-SubCell"/>
</dbReference>
<comment type="similarity">
    <text evidence="2">Belongs to the polycystin family.</text>
</comment>
<dbReference type="PANTHER" id="PTHR10877">
    <property type="entry name" value="POLYCYSTIN FAMILY MEMBER"/>
    <property type="match status" value="1"/>
</dbReference>
<proteinExistence type="inferred from homology"/>
<feature type="transmembrane region" description="Helical" evidence="8">
    <location>
        <begin position="314"/>
        <end position="332"/>
    </location>
</feature>
<evidence type="ECO:0000256" key="5">
    <source>
        <dbReference type="ARBA" id="ARBA00023136"/>
    </source>
</evidence>
<feature type="region of interest" description="Disordered" evidence="7">
    <location>
        <begin position="1"/>
        <end position="55"/>
    </location>
</feature>
<evidence type="ECO:0000256" key="1">
    <source>
        <dbReference type="ARBA" id="ARBA00004141"/>
    </source>
</evidence>
<accession>A0A813I1P9</accession>
<feature type="domain" description="Polycystin" evidence="9">
    <location>
        <begin position="110"/>
        <end position="298"/>
    </location>
</feature>
<dbReference type="AlphaFoldDB" id="A0A813I1P9"/>
<evidence type="ECO:0000256" key="3">
    <source>
        <dbReference type="ARBA" id="ARBA00022692"/>
    </source>
</evidence>
<evidence type="ECO:0000313" key="11">
    <source>
        <dbReference type="Proteomes" id="UP000654075"/>
    </source>
</evidence>
<dbReference type="EMBL" id="CAJNNV010033406">
    <property type="protein sequence ID" value="CAE8643620.1"/>
    <property type="molecule type" value="Genomic_DNA"/>
</dbReference>
<keyword evidence="11" id="KW-1185">Reference proteome</keyword>
<feature type="compositionally biased region" description="Polar residues" evidence="7">
    <location>
        <begin position="1"/>
        <end position="11"/>
    </location>
</feature>
<comment type="caution">
    <text evidence="10">The sequence shown here is derived from an EMBL/GenBank/DDBJ whole genome shotgun (WGS) entry which is preliminary data.</text>
</comment>
<dbReference type="InterPro" id="IPR051223">
    <property type="entry name" value="Polycystin"/>
</dbReference>
<sequence>MSKQIMDSGSKGNYDGAIVVQGKSSHSDPLKNGRVESWGDNASGGGSSESSEGKRERIAKDNLQMCGNMFTYLLFLIIFTATMLASQSLSTSRLADHLRGKVNPASFPISTITDVNMLYRYLEEVLVPSLYENNTDTQMALEQSAALHPIDASNRMLGTVRLRQARVSIQEDCQVTPLFSQYKVACYPGFTESTQSMDPYGPELRFKYSDDSLGGAYTGQFNTYGPNGFMLLLGQNVTASIEQIRKLKVDGFMDAATRAVFAEFNIMNLNTGAYAVVKVVVEFSASGAVAQQVDIGTMTHRALKPGGLGSTSDWIAFSLMCLVMLFVLNFVIEEIQEFYEGWRTYFNDAWNILDWINNILLLTGFTMRLLLFSK</sequence>
<evidence type="ECO:0000259" key="9">
    <source>
        <dbReference type="Pfam" id="PF20519"/>
    </source>
</evidence>
<dbReference type="GO" id="GO:0005509">
    <property type="term" value="F:calcium ion binding"/>
    <property type="evidence" value="ECO:0007669"/>
    <property type="project" value="InterPro"/>
</dbReference>
<dbReference type="InterPro" id="IPR003915">
    <property type="entry name" value="PKD_2"/>
</dbReference>
<evidence type="ECO:0000313" key="10">
    <source>
        <dbReference type="EMBL" id="CAE8643620.1"/>
    </source>
</evidence>
<feature type="compositionally biased region" description="Basic and acidic residues" evidence="7">
    <location>
        <begin position="25"/>
        <end position="34"/>
    </location>
</feature>
<feature type="disulfide bond" evidence="6">
    <location>
        <begin position="173"/>
        <end position="186"/>
    </location>
</feature>
<reference evidence="10" key="1">
    <citation type="submission" date="2021-02" db="EMBL/GenBank/DDBJ databases">
        <authorList>
            <person name="Dougan E. K."/>
            <person name="Rhodes N."/>
            <person name="Thang M."/>
            <person name="Chan C."/>
        </authorList>
    </citation>
    <scope>NUCLEOTIDE SEQUENCE</scope>
</reference>
<dbReference type="PRINTS" id="PR01433">
    <property type="entry name" value="POLYCYSTIN2"/>
</dbReference>
<evidence type="ECO:0000256" key="4">
    <source>
        <dbReference type="ARBA" id="ARBA00022989"/>
    </source>
</evidence>
<comment type="subcellular location">
    <subcellularLocation>
        <location evidence="1">Membrane</location>
        <topology evidence="1">Multi-pass membrane protein</topology>
    </subcellularLocation>
</comment>
<name>A0A813I1P9_POLGL</name>
<organism evidence="10 11">
    <name type="scientific">Polarella glacialis</name>
    <name type="common">Dinoflagellate</name>
    <dbReference type="NCBI Taxonomy" id="89957"/>
    <lineage>
        <taxon>Eukaryota</taxon>
        <taxon>Sar</taxon>
        <taxon>Alveolata</taxon>
        <taxon>Dinophyceae</taxon>
        <taxon>Suessiales</taxon>
        <taxon>Suessiaceae</taxon>
        <taxon>Polarella</taxon>
    </lineage>
</organism>
<evidence type="ECO:0000256" key="8">
    <source>
        <dbReference type="SAM" id="Phobius"/>
    </source>
</evidence>